<dbReference type="InterPro" id="IPR015896">
    <property type="entry name" value="4pyrrol_synth_GluRdtase_dimer"/>
</dbReference>
<proteinExistence type="inferred from homology"/>
<feature type="binding site" evidence="9 12">
    <location>
        <begin position="208"/>
        <end position="213"/>
    </location>
    <ligand>
        <name>NADP(+)</name>
        <dbReference type="ChEBI" id="CHEBI:58349"/>
    </ligand>
</feature>
<comment type="miscellaneous">
    <text evidence="9">During catalysis, the active site Cys acts as a nucleophile attacking the alpha-carbonyl group of tRNA-bound glutamate with the formation of a thioester intermediate between enzyme and glutamate, and the concomitant release of tRNA(Glu). The thioester intermediate is finally reduced by direct hydride transfer from NADPH, to form the product GSA.</text>
</comment>
<feature type="site" description="Important for activity" evidence="9 13">
    <location>
        <position position="117"/>
    </location>
</feature>
<evidence type="ECO:0000259" key="17">
    <source>
        <dbReference type="Pfam" id="PF05201"/>
    </source>
</evidence>
<dbReference type="PANTHER" id="PTHR43013:SF1">
    <property type="entry name" value="GLUTAMYL-TRNA REDUCTASE"/>
    <property type="match status" value="1"/>
</dbReference>
<dbReference type="RefSeq" id="WP_310820363.1">
    <property type="nucleotide sequence ID" value="NZ_CP036268.1"/>
</dbReference>
<accession>A0A517R2D6</accession>
<dbReference type="Pfam" id="PF01488">
    <property type="entry name" value="Shikimate_DH"/>
    <property type="match status" value="1"/>
</dbReference>
<reference evidence="18 19" key="1">
    <citation type="submission" date="2019-02" db="EMBL/GenBank/DDBJ databases">
        <title>Deep-cultivation of Planctomycetes and their phenomic and genomic characterization uncovers novel biology.</title>
        <authorList>
            <person name="Wiegand S."/>
            <person name="Jogler M."/>
            <person name="Boedeker C."/>
            <person name="Pinto D."/>
            <person name="Vollmers J."/>
            <person name="Rivas-Marin E."/>
            <person name="Kohn T."/>
            <person name="Peeters S.H."/>
            <person name="Heuer A."/>
            <person name="Rast P."/>
            <person name="Oberbeckmann S."/>
            <person name="Bunk B."/>
            <person name="Jeske O."/>
            <person name="Meyerdierks A."/>
            <person name="Storesund J.E."/>
            <person name="Kallscheuer N."/>
            <person name="Luecker S."/>
            <person name="Lage O.M."/>
            <person name="Pohl T."/>
            <person name="Merkel B.J."/>
            <person name="Hornburger P."/>
            <person name="Mueller R.-W."/>
            <person name="Bruemmer F."/>
            <person name="Labrenz M."/>
            <person name="Spormann A.M."/>
            <person name="Op den Camp H."/>
            <person name="Overmann J."/>
            <person name="Amann R."/>
            <person name="Jetten M.S.M."/>
            <person name="Mascher T."/>
            <person name="Medema M.H."/>
            <person name="Devos D.P."/>
            <person name="Kaster A.-K."/>
            <person name="Ovreas L."/>
            <person name="Rohde M."/>
            <person name="Galperin M.Y."/>
            <person name="Jogler C."/>
        </authorList>
    </citation>
    <scope>NUCLEOTIDE SEQUENCE [LARGE SCALE GENOMIC DNA]</scope>
    <source>
        <strain evidence="18 19">Pan189</strain>
    </source>
</reference>
<evidence type="ECO:0000256" key="13">
    <source>
        <dbReference type="PIRSR" id="PIRSR000445-4"/>
    </source>
</evidence>
<dbReference type="PANTHER" id="PTHR43013">
    <property type="entry name" value="GLUTAMYL-TRNA REDUCTASE"/>
    <property type="match status" value="1"/>
</dbReference>
<dbReference type="PIRSF" id="PIRSF000445">
    <property type="entry name" value="4pyrrol_synth_GluRdtase"/>
    <property type="match status" value="1"/>
</dbReference>
<dbReference type="Pfam" id="PF05201">
    <property type="entry name" value="GlutR_N"/>
    <property type="match status" value="1"/>
</dbReference>
<evidence type="ECO:0000256" key="11">
    <source>
        <dbReference type="PIRSR" id="PIRSR000445-2"/>
    </source>
</evidence>
<dbReference type="AlphaFoldDB" id="A0A517R2D6"/>
<dbReference type="InterPro" id="IPR000343">
    <property type="entry name" value="4pyrrol_synth_GluRdtase"/>
</dbReference>
<evidence type="ECO:0000259" key="16">
    <source>
        <dbReference type="Pfam" id="PF01488"/>
    </source>
</evidence>
<comment type="function">
    <text evidence="9">Catalyzes the NADPH-dependent reduction of glutamyl-tRNA(Glu) to glutamate 1-semialdehyde (GSA).</text>
</comment>
<evidence type="ECO:0000256" key="14">
    <source>
        <dbReference type="RuleBase" id="RU000584"/>
    </source>
</evidence>
<evidence type="ECO:0000259" key="15">
    <source>
        <dbReference type="Pfam" id="PF00745"/>
    </source>
</evidence>
<evidence type="ECO:0000313" key="18">
    <source>
        <dbReference type="EMBL" id="QDT38021.1"/>
    </source>
</evidence>
<evidence type="ECO:0000256" key="5">
    <source>
        <dbReference type="ARBA" id="ARBA00023002"/>
    </source>
</evidence>
<dbReference type="SUPFAM" id="SSF69075">
    <property type="entry name" value="Glutamyl tRNA-reductase dimerization domain"/>
    <property type="match status" value="1"/>
</dbReference>
<evidence type="ECO:0000256" key="6">
    <source>
        <dbReference type="ARBA" id="ARBA00023244"/>
    </source>
</evidence>
<name>A0A517R2D6_9PLAN</name>
<evidence type="ECO:0000256" key="8">
    <source>
        <dbReference type="ARBA" id="ARBA00068659"/>
    </source>
</evidence>
<comment type="catalytic activity">
    <reaction evidence="7 9 14">
        <text>(S)-4-amino-5-oxopentanoate + tRNA(Glu) + NADP(+) = L-glutamyl-tRNA(Glu) + NADPH + H(+)</text>
        <dbReference type="Rhea" id="RHEA:12344"/>
        <dbReference type="Rhea" id="RHEA-COMP:9663"/>
        <dbReference type="Rhea" id="RHEA-COMP:9680"/>
        <dbReference type="ChEBI" id="CHEBI:15378"/>
        <dbReference type="ChEBI" id="CHEBI:57501"/>
        <dbReference type="ChEBI" id="CHEBI:57783"/>
        <dbReference type="ChEBI" id="CHEBI:58349"/>
        <dbReference type="ChEBI" id="CHEBI:78442"/>
        <dbReference type="ChEBI" id="CHEBI:78520"/>
        <dbReference type="EC" id="1.2.1.70"/>
    </reaction>
</comment>
<evidence type="ECO:0000256" key="10">
    <source>
        <dbReference type="PIRSR" id="PIRSR000445-1"/>
    </source>
</evidence>
<dbReference type="SUPFAM" id="SSF69742">
    <property type="entry name" value="Glutamyl tRNA-reductase catalytic, N-terminal domain"/>
    <property type="match status" value="1"/>
</dbReference>
<evidence type="ECO:0000256" key="2">
    <source>
        <dbReference type="ARBA" id="ARBA00005916"/>
    </source>
</evidence>
<dbReference type="NCBIfam" id="TIGR01035">
    <property type="entry name" value="hemA"/>
    <property type="match status" value="1"/>
</dbReference>
<comment type="domain">
    <text evidence="9">Possesses an unusual extended V-shaped dimeric structure with each monomer consisting of three distinct domains arranged along a curved 'spinal' alpha-helix. The N-terminal catalytic domain specifically recognizes the glutamate moiety of the substrate. The second domain is the NADPH-binding domain, and the third C-terminal domain is responsible for dimerization.</text>
</comment>
<dbReference type="SUPFAM" id="SSF51735">
    <property type="entry name" value="NAD(P)-binding Rossmann-fold domains"/>
    <property type="match status" value="1"/>
</dbReference>
<protein>
    <recommendedName>
        <fullName evidence="8 9">Glutamyl-tRNA reductase</fullName>
        <shortName evidence="9">GluTR</shortName>
        <ecNumber evidence="3 9">1.2.1.70</ecNumber>
    </recommendedName>
</protein>
<feature type="binding site" evidence="9 11">
    <location>
        <position position="127"/>
    </location>
    <ligand>
        <name>substrate</name>
    </ligand>
</feature>
<sequence>MERQNVPAKSPSLGEMNFNVVYCNHQSADLEVRERLTLSTEDQFQRAYEALLSRFPGSEMVVLSTCNRVEVYSAEPDGRQTPRQSDVAEFLSDFHQIPVKEFADDLLEHRGPQAVRHLFEVACSLDSMVLGEPQIINQVKQAYERAFHFEACGPLTHTLFQMAFRVSARVRTETRLAEGRVSIASVAVGEFGRNIFSRFDDKRILVIGAGEMAEETVRYLNDEGAREVTVVNRSLDRGSALAQSVGGKVRPYEELDECLQTADIIVSATGADYAIIDYERFARLRASSDRRTMFILDLGTPRDFDPRIAAIDDNVFLYDVDDLKATCDRNRRLRHKEIEKAHRIIEAETEQFMHEVYHRATGPVVKRLREQWHDIRQQEVDLLLSKLSHLGEEDQAAIERTIERIVNKLLHPPLEALKAEARVGPPTGLMEALKRLFHLSDSAD</sequence>
<dbReference type="KEGG" id="svp:Pan189_24050"/>
<feature type="domain" description="Quinate/shikimate 5-dehydrogenase/glutamyl-tRNA reductase" evidence="16">
    <location>
        <begin position="192"/>
        <end position="325"/>
    </location>
</feature>
<feature type="binding site" evidence="9 11">
    <location>
        <begin position="132"/>
        <end position="134"/>
    </location>
    <ligand>
        <name>substrate</name>
    </ligand>
</feature>
<dbReference type="GO" id="GO:0019353">
    <property type="term" value="P:protoporphyrinogen IX biosynthetic process from glutamate"/>
    <property type="evidence" value="ECO:0007669"/>
    <property type="project" value="TreeGrafter"/>
</dbReference>
<organism evidence="18 19">
    <name type="scientific">Stratiformator vulcanicus</name>
    <dbReference type="NCBI Taxonomy" id="2527980"/>
    <lineage>
        <taxon>Bacteria</taxon>
        <taxon>Pseudomonadati</taxon>
        <taxon>Planctomycetota</taxon>
        <taxon>Planctomycetia</taxon>
        <taxon>Planctomycetales</taxon>
        <taxon>Planctomycetaceae</taxon>
        <taxon>Stratiformator</taxon>
    </lineage>
</organism>
<evidence type="ECO:0000256" key="4">
    <source>
        <dbReference type="ARBA" id="ARBA00022857"/>
    </source>
</evidence>
<feature type="domain" description="Tetrapyrrole biosynthesis glutamyl-tRNA reductase dimerisation" evidence="15">
    <location>
        <begin position="340"/>
        <end position="439"/>
    </location>
</feature>
<feature type="binding site" evidence="9 11">
    <location>
        <begin position="65"/>
        <end position="68"/>
    </location>
    <ligand>
        <name>substrate</name>
    </ligand>
</feature>
<dbReference type="InterPro" id="IPR015895">
    <property type="entry name" value="4pyrrol_synth_GluRdtase_N"/>
</dbReference>
<feature type="domain" description="Glutamyl-tRNA reductase N-terminal" evidence="17">
    <location>
        <begin position="23"/>
        <end position="174"/>
    </location>
</feature>
<dbReference type="Gene3D" id="3.40.50.720">
    <property type="entry name" value="NAD(P)-binding Rossmann-like Domain"/>
    <property type="match status" value="1"/>
</dbReference>
<dbReference type="GO" id="GO:0050661">
    <property type="term" value="F:NADP binding"/>
    <property type="evidence" value="ECO:0007669"/>
    <property type="project" value="InterPro"/>
</dbReference>
<comment type="pathway">
    <text evidence="1 9 14">Porphyrin-containing compound metabolism; protoporphyrin-IX biosynthesis; 5-aminolevulinate from L-glutamyl-tRNA(Glu): step 1/2.</text>
</comment>
<dbReference type="CDD" id="cd05213">
    <property type="entry name" value="NAD_bind_Glutamyl_tRNA_reduct"/>
    <property type="match status" value="1"/>
</dbReference>
<keyword evidence="6 9" id="KW-0627">Porphyrin biosynthesis</keyword>
<gene>
    <name evidence="9 18" type="primary">hemA</name>
    <name evidence="18" type="ORF">Pan189_24050</name>
</gene>
<dbReference type="FunFam" id="3.30.460.30:FF:000001">
    <property type="entry name" value="Glutamyl-tRNA reductase"/>
    <property type="match status" value="1"/>
</dbReference>
<dbReference type="InterPro" id="IPR036291">
    <property type="entry name" value="NAD(P)-bd_dom_sf"/>
</dbReference>
<evidence type="ECO:0000256" key="9">
    <source>
        <dbReference type="HAMAP-Rule" id="MF_00087"/>
    </source>
</evidence>
<keyword evidence="5 9" id="KW-0560">Oxidoreductase</keyword>
<dbReference type="GO" id="GO:0008883">
    <property type="term" value="F:glutamyl-tRNA reductase activity"/>
    <property type="evidence" value="ECO:0007669"/>
    <property type="project" value="UniProtKB-UniRule"/>
</dbReference>
<evidence type="ECO:0000256" key="12">
    <source>
        <dbReference type="PIRSR" id="PIRSR000445-3"/>
    </source>
</evidence>
<feature type="active site" description="Nucleophile" evidence="9 10">
    <location>
        <position position="66"/>
    </location>
</feature>
<dbReference type="InterPro" id="IPR036453">
    <property type="entry name" value="GluRdtase_dimer_dom_sf"/>
</dbReference>
<evidence type="ECO:0000256" key="7">
    <source>
        <dbReference type="ARBA" id="ARBA00047464"/>
    </source>
</evidence>
<evidence type="ECO:0000256" key="3">
    <source>
        <dbReference type="ARBA" id="ARBA00012970"/>
    </source>
</evidence>
<dbReference type="Gene3D" id="3.30.460.30">
    <property type="entry name" value="Glutamyl-tRNA reductase, N-terminal domain"/>
    <property type="match status" value="1"/>
</dbReference>
<dbReference type="Pfam" id="PF00745">
    <property type="entry name" value="GlutR_dimer"/>
    <property type="match status" value="1"/>
</dbReference>
<dbReference type="EMBL" id="CP036268">
    <property type="protein sequence ID" value="QDT38021.1"/>
    <property type="molecule type" value="Genomic_DNA"/>
</dbReference>
<dbReference type="InterPro" id="IPR006151">
    <property type="entry name" value="Shikm_DH/Glu-tRNA_Rdtase"/>
</dbReference>
<comment type="subunit">
    <text evidence="9">Homodimer.</text>
</comment>
<keyword evidence="19" id="KW-1185">Reference proteome</keyword>
<dbReference type="EC" id="1.2.1.70" evidence="3 9"/>
<dbReference type="HAMAP" id="MF_00087">
    <property type="entry name" value="Glu_tRNA_reductase"/>
    <property type="match status" value="1"/>
</dbReference>
<evidence type="ECO:0000256" key="1">
    <source>
        <dbReference type="ARBA" id="ARBA00005059"/>
    </source>
</evidence>
<feature type="binding site" evidence="9 11">
    <location>
        <position position="138"/>
    </location>
    <ligand>
        <name>substrate</name>
    </ligand>
</feature>
<dbReference type="UniPathway" id="UPA00251">
    <property type="reaction ID" value="UER00316"/>
</dbReference>
<comment type="similarity">
    <text evidence="2 9 14">Belongs to the glutamyl-tRNA reductase family.</text>
</comment>
<dbReference type="FunFam" id="3.40.50.720:FF:000031">
    <property type="entry name" value="Glutamyl-tRNA reductase"/>
    <property type="match status" value="1"/>
</dbReference>
<dbReference type="InterPro" id="IPR036343">
    <property type="entry name" value="GluRdtase_N_sf"/>
</dbReference>
<dbReference type="Proteomes" id="UP000317318">
    <property type="component" value="Chromosome"/>
</dbReference>
<evidence type="ECO:0000313" key="19">
    <source>
        <dbReference type="Proteomes" id="UP000317318"/>
    </source>
</evidence>
<keyword evidence="4 9" id="KW-0521">NADP</keyword>